<dbReference type="PROSITE" id="PS50968">
    <property type="entry name" value="BIOTINYL_LIPOYL"/>
    <property type="match status" value="1"/>
</dbReference>
<feature type="region of interest" description="Disordered" evidence="4">
    <location>
        <begin position="273"/>
        <end position="313"/>
    </location>
</feature>
<dbReference type="GO" id="GO:0045254">
    <property type="term" value="C:pyruvate dehydrogenase complex"/>
    <property type="evidence" value="ECO:0007669"/>
    <property type="project" value="InterPro"/>
</dbReference>
<dbReference type="InterPro" id="IPR000089">
    <property type="entry name" value="Biotin_lipoyl"/>
</dbReference>
<organism evidence="7 8">
    <name type="scientific">Naematelia encephala</name>
    <dbReference type="NCBI Taxonomy" id="71784"/>
    <lineage>
        <taxon>Eukaryota</taxon>
        <taxon>Fungi</taxon>
        <taxon>Dikarya</taxon>
        <taxon>Basidiomycota</taxon>
        <taxon>Agaricomycotina</taxon>
        <taxon>Tremellomycetes</taxon>
        <taxon>Tremellales</taxon>
        <taxon>Naemateliaceae</taxon>
        <taxon>Naematelia</taxon>
    </lineage>
</organism>
<dbReference type="CDD" id="cd06849">
    <property type="entry name" value="lipoyl_domain"/>
    <property type="match status" value="1"/>
</dbReference>
<dbReference type="Gene3D" id="2.40.50.100">
    <property type="match status" value="1"/>
</dbReference>
<dbReference type="InParanoid" id="A0A1Y2BLP3"/>
<evidence type="ECO:0000259" key="6">
    <source>
        <dbReference type="PROSITE" id="PS51826"/>
    </source>
</evidence>
<accession>A0A1Y2BLP3</accession>
<comment type="similarity">
    <text evidence="1">Belongs to the 2-oxoacid dehydrogenase family.</text>
</comment>
<proteinExistence type="inferred from homology"/>
<feature type="compositionally biased region" description="Basic and acidic residues" evidence="4">
    <location>
        <begin position="121"/>
        <end position="141"/>
    </location>
</feature>
<dbReference type="GO" id="GO:0004742">
    <property type="term" value="F:dihydrolipoyllysine-residue acetyltransferase activity"/>
    <property type="evidence" value="ECO:0007669"/>
    <property type="project" value="TreeGrafter"/>
</dbReference>
<evidence type="ECO:0000313" key="8">
    <source>
        <dbReference type="Proteomes" id="UP000193986"/>
    </source>
</evidence>
<keyword evidence="3" id="KW-0809">Transit peptide</keyword>
<reference evidence="7 8" key="1">
    <citation type="submission" date="2016-07" db="EMBL/GenBank/DDBJ databases">
        <title>Pervasive Adenine N6-methylation of Active Genes in Fungi.</title>
        <authorList>
            <consortium name="DOE Joint Genome Institute"/>
            <person name="Mondo S.J."/>
            <person name="Dannebaum R.O."/>
            <person name="Kuo R.C."/>
            <person name="Labutti K."/>
            <person name="Haridas S."/>
            <person name="Kuo A."/>
            <person name="Salamov A."/>
            <person name="Ahrendt S.R."/>
            <person name="Lipzen A."/>
            <person name="Sullivan W."/>
            <person name="Andreopoulos W.B."/>
            <person name="Clum A."/>
            <person name="Lindquist E."/>
            <person name="Daum C."/>
            <person name="Ramamoorthy G.K."/>
            <person name="Gryganskyi A."/>
            <person name="Culley D."/>
            <person name="Magnuson J.K."/>
            <person name="James T.Y."/>
            <person name="O'Malley M.A."/>
            <person name="Stajich J.E."/>
            <person name="Spatafora J.W."/>
            <person name="Visel A."/>
            <person name="Grigoriev I.V."/>
        </authorList>
    </citation>
    <scope>NUCLEOTIDE SEQUENCE [LARGE SCALE GENOMIC DNA]</scope>
    <source>
        <strain evidence="7 8">68-887.2</strain>
    </source>
</reference>
<dbReference type="GO" id="GO:0006086">
    <property type="term" value="P:pyruvate decarboxylation to acetyl-CoA"/>
    <property type="evidence" value="ECO:0007669"/>
    <property type="project" value="InterPro"/>
</dbReference>
<feature type="region of interest" description="Disordered" evidence="4">
    <location>
        <begin position="202"/>
        <end position="230"/>
    </location>
</feature>
<feature type="domain" description="Lipoyl-binding" evidence="5">
    <location>
        <begin position="3"/>
        <end position="79"/>
    </location>
</feature>
<dbReference type="InterPro" id="IPR004167">
    <property type="entry name" value="PSBD"/>
</dbReference>
<evidence type="ECO:0008006" key="9">
    <source>
        <dbReference type="Google" id="ProtNLM"/>
    </source>
</evidence>
<dbReference type="SUPFAM" id="SSF51230">
    <property type="entry name" value="Single hybrid motif"/>
    <property type="match status" value="1"/>
</dbReference>
<dbReference type="FunFam" id="2.40.50.100:FF:000010">
    <property type="entry name" value="Acetyltransferase component of pyruvate dehydrogenase complex"/>
    <property type="match status" value="1"/>
</dbReference>
<dbReference type="Pfam" id="PF00364">
    <property type="entry name" value="Biotin_lipoyl"/>
    <property type="match status" value="1"/>
</dbReference>
<dbReference type="Gene3D" id="4.10.320.10">
    <property type="entry name" value="E3-binding domain"/>
    <property type="match status" value="1"/>
</dbReference>
<evidence type="ECO:0000256" key="1">
    <source>
        <dbReference type="ARBA" id="ARBA00007317"/>
    </source>
</evidence>
<evidence type="ECO:0000256" key="4">
    <source>
        <dbReference type="SAM" id="MobiDB-lite"/>
    </source>
</evidence>
<dbReference type="PANTHER" id="PTHR23151:SF82">
    <property type="entry name" value="PYRUVATE DEHYDROGENASE COMPLEX PROTEIN X COMPONENT, MITOCHONDRIAL"/>
    <property type="match status" value="1"/>
</dbReference>
<dbReference type="InterPro" id="IPR045257">
    <property type="entry name" value="E2/Pdx1"/>
</dbReference>
<evidence type="ECO:0000313" key="7">
    <source>
        <dbReference type="EMBL" id="ORY35696.1"/>
    </source>
</evidence>
<feature type="compositionally biased region" description="Basic and acidic residues" evidence="4">
    <location>
        <begin position="304"/>
        <end position="313"/>
    </location>
</feature>
<feature type="domain" description="Peripheral subunit-binding (PSBD)" evidence="6">
    <location>
        <begin position="144"/>
        <end position="184"/>
    </location>
</feature>
<name>A0A1Y2BLP3_9TREE</name>
<sequence>MATTAMRMPAMSPTMTEGGIAGWKKAEGESFAAGDVLLEVETDKATIDVEAADDGVMGKIIVQDGASKIPVGQVIALLAEEGDDLSAIEIPKDLSPPTEDQPPPRKDESSATTQNTQAAPEPKKEESPVEHKDAGHKEIKHPQPLFPSVSRLLLESDLSSEEIYKLKGSGLHGMLTKGDVLKAMGKIQNVWGSAEKLNLDILGPSGRRQSESAATTPTEPAKQVKEEPLDGPALRRLILAGMSKATEPAKPIVPHTTSPLPLSPDAEFDSILSPYSTLLPSPQPSVSIPGPDALKAMEGKGPSTKKDEWAGLF</sequence>
<dbReference type="InterPro" id="IPR011053">
    <property type="entry name" value="Single_hybrid_motif"/>
</dbReference>
<dbReference type="OrthoDB" id="537444at2759"/>
<comment type="caution">
    <text evidence="7">The sequence shown here is derived from an EMBL/GenBank/DDBJ whole genome shotgun (WGS) entry which is preliminary data.</text>
</comment>
<dbReference type="PROSITE" id="PS51826">
    <property type="entry name" value="PSBD"/>
    <property type="match status" value="1"/>
</dbReference>
<protein>
    <recommendedName>
        <fullName evidence="9">Single hybrid motif-containing protein</fullName>
    </recommendedName>
</protein>
<feature type="region of interest" description="Disordered" evidence="4">
    <location>
        <begin position="87"/>
        <end position="144"/>
    </location>
</feature>
<dbReference type="EMBL" id="MCFC01000001">
    <property type="protein sequence ID" value="ORY35696.1"/>
    <property type="molecule type" value="Genomic_DNA"/>
</dbReference>
<evidence type="ECO:0000256" key="2">
    <source>
        <dbReference type="ARBA" id="ARBA00022823"/>
    </source>
</evidence>
<dbReference type="AlphaFoldDB" id="A0A1Y2BLP3"/>
<gene>
    <name evidence="7" type="ORF">BCR39DRAFT_511548</name>
</gene>
<evidence type="ECO:0000256" key="3">
    <source>
        <dbReference type="ARBA" id="ARBA00022946"/>
    </source>
</evidence>
<keyword evidence="8" id="KW-1185">Reference proteome</keyword>
<dbReference type="Proteomes" id="UP000193986">
    <property type="component" value="Unassembled WGS sequence"/>
</dbReference>
<dbReference type="PANTHER" id="PTHR23151">
    <property type="entry name" value="DIHYDROLIPOAMIDE ACETYL/SUCCINYL-TRANSFERASE-RELATED"/>
    <property type="match status" value="1"/>
</dbReference>
<feature type="compositionally biased region" description="Polar residues" evidence="4">
    <location>
        <begin position="273"/>
        <end position="286"/>
    </location>
</feature>
<dbReference type="InterPro" id="IPR003016">
    <property type="entry name" value="2-oxoA_DH_lipoyl-BS"/>
</dbReference>
<dbReference type="PROSITE" id="PS00189">
    <property type="entry name" value="LIPOYL"/>
    <property type="match status" value="1"/>
</dbReference>
<dbReference type="STRING" id="71784.A0A1Y2BLP3"/>
<keyword evidence="2" id="KW-0450">Lipoyl</keyword>
<evidence type="ECO:0000259" key="5">
    <source>
        <dbReference type="PROSITE" id="PS50968"/>
    </source>
</evidence>
<dbReference type="InterPro" id="IPR036625">
    <property type="entry name" value="E3-bd_dom_sf"/>
</dbReference>